<keyword evidence="1" id="KW-1133">Transmembrane helix</keyword>
<dbReference type="KEGG" id="aii:E4K63_01800"/>
<dbReference type="AlphaFoldDB" id="A0AAE6YH54"/>
<organism evidence="2 3">
    <name type="scientific">Allofrancisella inopinata</name>
    <dbReference type="NCBI Taxonomy" id="1085647"/>
    <lineage>
        <taxon>Bacteria</taxon>
        <taxon>Pseudomonadati</taxon>
        <taxon>Pseudomonadota</taxon>
        <taxon>Gammaproteobacteria</taxon>
        <taxon>Thiotrichales</taxon>
        <taxon>Francisellaceae</taxon>
        <taxon>Allofrancisella</taxon>
    </lineage>
</organism>
<keyword evidence="3" id="KW-1185">Reference proteome</keyword>
<feature type="transmembrane region" description="Helical" evidence="1">
    <location>
        <begin position="12"/>
        <end position="43"/>
    </location>
</feature>
<keyword evidence="1" id="KW-0812">Transmembrane</keyword>
<dbReference type="Proteomes" id="UP000502004">
    <property type="component" value="Chromosome"/>
</dbReference>
<evidence type="ECO:0000256" key="1">
    <source>
        <dbReference type="SAM" id="Phobius"/>
    </source>
</evidence>
<proteinExistence type="predicted"/>
<sequence>MNNNVSQILISLGLIAAAIISFILFAPLFIFLLIFLTISSFFLRRRIIKENPEFFKQFKTKKDRVIDQEENNDPFNNLKNLK</sequence>
<evidence type="ECO:0000313" key="3">
    <source>
        <dbReference type="Proteomes" id="UP000502004"/>
    </source>
</evidence>
<protein>
    <submittedName>
        <fullName evidence="2">Uncharacterized protein</fullName>
    </submittedName>
</protein>
<dbReference type="RefSeq" id="WP_133942427.1">
    <property type="nucleotide sequence ID" value="NZ_CP038241.1"/>
</dbReference>
<name>A0AAE6YH54_9GAMM</name>
<keyword evidence="1" id="KW-0472">Membrane</keyword>
<gene>
    <name evidence="2" type="ORF">E4K63_01800</name>
</gene>
<evidence type="ECO:0000313" key="2">
    <source>
        <dbReference type="EMBL" id="QIV95633.1"/>
    </source>
</evidence>
<accession>A0AAE6YH54</accession>
<reference evidence="2 3" key="1">
    <citation type="submission" date="2019-03" db="EMBL/GenBank/DDBJ databases">
        <title>Complete Genome Sequence of Allofrancisella inopinata Strain SYSU YG23 Isolated from Water-Cooling Systems in China.</title>
        <authorList>
            <person name="Ohrman C."/>
            <person name="Uneklint I."/>
            <person name="Sjodin A."/>
        </authorList>
    </citation>
    <scope>NUCLEOTIDE SEQUENCE [LARGE SCALE GENOMIC DNA]</scope>
    <source>
        <strain evidence="2 3">SYSU YG23</strain>
    </source>
</reference>
<dbReference type="EMBL" id="CP038241">
    <property type="protein sequence ID" value="QIV95633.1"/>
    <property type="molecule type" value="Genomic_DNA"/>
</dbReference>